<proteinExistence type="inferred from homology"/>
<evidence type="ECO:0000256" key="1">
    <source>
        <dbReference type="ARBA" id="ARBA00006484"/>
    </source>
</evidence>
<dbReference type="Pfam" id="PF00106">
    <property type="entry name" value="adh_short"/>
    <property type="match status" value="1"/>
</dbReference>
<dbReference type="OrthoDB" id="335726at2"/>
<dbReference type="RefSeq" id="WP_133606248.1">
    <property type="nucleotide sequence ID" value="NZ_JBASTO010000186.1"/>
</dbReference>
<dbReference type="SUPFAM" id="SSF51735">
    <property type="entry name" value="NAD(P)-binding Rossmann-fold domains"/>
    <property type="match status" value="1"/>
</dbReference>
<comment type="caution">
    <text evidence="3">The sequence shown here is derived from an EMBL/GenBank/DDBJ whole genome shotgun (WGS) entry which is preliminary data.</text>
</comment>
<evidence type="ECO:0000256" key="2">
    <source>
        <dbReference type="ARBA" id="ARBA00023002"/>
    </source>
</evidence>
<gene>
    <name evidence="3" type="ORF">EV672_101710</name>
</gene>
<dbReference type="Gene3D" id="3.40.50.720">
    <property type="entry name" value="NAD(P)-binding Rossmann-like Domain"/>
    <property type="match status" value="1"/>
</dbReference>
<evidence type="ECO:0000313" key="4">
    <source>
        <dbReference type="Proteomes" id="UP000294593"/>
    </source>
</evidence>
<dbReference type="PRINTS" id="PR00081">
    <property type="entry name" value="GDHRDH"/>
</dbReference>
<reference evidence="3 4" key="1">
    <citation type="submission" date="2019-03" db="EMBL/GenBank/DDBJ databases">
        <title>Genomic Encyclopedia of Type Strains, Phase IV (KMG-IV): sequencing the most valuable type-strain genomes for metagenomic binning, comparative biology and taxonomic classification.</title>
        <authorList>
            <person name="Goeker M."/>
        </authorList>
    </citation>
    <scope>NUCLEOTIDE SEQUENCE [LARGE SCALE GENOMIC DNA]</scope>
    <source>
        <strain evidence="3 4">DSM 11901</strain>
    </source>
</reference>
<sequence>MNNVLIIGATSAIAEACARVWAQRGDRVFLAARGEAQLKAVADDLRTRGAKFAGFKVFDATAFEQHAALLADATQAMGGLDTVLIAHGTLSDQDRAQKDVPYALKEIEINGSSVVALMTLAGEQLGQQGKGCIGVISSVAGDRGRQSNYVYGSAKALVSAFASGLRQRLHKVGVSVVTIKPGFVDTPMTAHLPKGGPLWAKPDQVARDIVGGMDKGRSIVYTPGFWRLIMLIIKHIPEFVFVKLKL</sequence>
<dbReference type="NCBIfam" id="NF005489">
    <property type="entry name" value="PRK07102.1"/>
    <property type="match status" value="1"/>
</dbReference>
<accession>A0A4V3CX23</accession>
<dbReference type="PANTHER" id="PTHR44196">
    <property type="entry name" value="DEHYDROGENASE/REDUCTASE SDR FAMILY MEMBER 7B"/>
    <property type="match status" value="1"/>
</dbReference>
<dbReference type="EMBL" id="SNXW01000001">
    <property type="protein sequence ID" value="TDP88558.1"/>
    <property type="molecule type" value="Genomic_DNA"/>
</dbReference>
<name>A0A4V3CX23_9BURK</name>
<keyword evidence="2" id="KW-0560">Oxidoreductase</keyword>
<dbReference type="AlphaFoldDB" id="A0A4V3CX23"/>
<dbReference type="GO" id="GO:0016020">
    <property type="term" value="C:membrane"/>
    <property type="evidence" value="ECO:0007669"/>
    <property type="project" value="TreeGrafter"/>
</dbReference>
<dbReference type="InterPro" id="IPR036291">
    <property type="entry name" value="NAD(P)-bd_dom_sf"/>
</dbReference>
<protein>
    <submittedName>
        <fullName evidence="3">Short-subunit dehydrogenase</fullName>
    </submittedName>
</protein>
<dbReference type="GO" id="GO:0016491">
    <property type="term" value="F:oxidoreductase activity"/>
    <property type="evidence" value="ECO:0007669"/>
    <property type="project" value="UniProtKB-KW"/>
</dbReference>
<comment type="similarity">
    <text evidence="1">Belongs to the short-chain dehydrogenases/reductases (SDR) family.</text>
</comment>
<dbReference type="InterPro" id="IPR002347">
    <property type="entry name" value="SDR_fam"/>
</dbReference>
<evidence type="ECO:0000313" key="3">
    <source>
        <dbReference type="EMBL" id="TDP88558.1"/>
    </source>
</evidence>
<dbReference type="PANTHER" id="PTHR44196:SF3">
    <property type="entry name" value="SHORT CHAIN DEHYDROGENASE FAMILY PROTEIN"/>
    <property type="match status" value="1"/>
</dbReference>
<keyword evidence="4" id="KW-1185">Reference proteome</keyword>
<organism evidence="3 4">
    <name type="scientific">Aquabacterium commune</name>
    <dbReference type="NCBI Taxonomy" id="70586"/>
    <lineage>
        <taxon>Bacteria</taxon>
        <taxon>Pseudomonadati</taxon>
        <taxon>Pseudomonadota</taxon>
        <taxon>Betaproteobacteria</taxon>
        <taxon>Burkholderiales</taxon>
        <taxon>Aquabacterium</taxon>
    </lineage>
</organism>
<dbReference type="Proteomes" id="UP000294593">
    <property type="component" value="Unassembled WGS sequence"/>
</dbReference>